<feature type="domain" description="Homeobox" evidence="5">
    <location>
        <begin position="67"/>
        <end position="115"/>
    </location>
</feature>
<dbReference type="PANTHER" id="PTHR24329:SF543">
    <property type="entry name" value="FI01017P-RELATED"/>
    <property type="match status" value="1"/>
</dbReference>
<accession>A0A210R1D0</accession>
<evidence type="ECO:0000313" key="6">
    <source>
        <dbReference type="EMBL" id="OWF54767.1"/>
    </source>
</evidence>
<keyword evidence="2 3" id="KW-0371">Homeobox</keyword>
<evidence type="ECO:0000313" key="7">
    <source>
        <dbReference type="Proteomes" id="UP000242188"/>
    </source>
</evidence>
<dbReference type="Gene3D" id="1.10.10.60">
    <property type="entry name" value="Homeodomain-like"/>
    <property type="match status" value="1"/>
</dbReference>
<dbReference type="AlphaFoldDB" id="A0A210R1D0"/>
<dbReference type="InterPro" id="IPR050649">
    <property type="entry name" value="Paired_Homeobox_TFs"/>
</dbReference>
<evidence type="ECO:0000259" key="5">
    <source>
        <dbReference type="PROSITE" id="PS50071"/>
    </source>
</evidence>
<dbReference type="InterPro" id="IPR009057">
    <property type="entry name" value="Homeodomain-like_sf"/>
</dbReference>
<dbReference type="PROSITE" id="PS50071">
    <property type="entry name" value="HOMEOBOX_2"/>
    <property type="match status" value="1"/>
</dbReference>
<keyword evidence="7" id="KW-1185">Reference proteome</keyword>
<dbReference type="GO" id="GO:0000977">
    <property type="term" value="F:RNA polymerase II transcription regulatory region sequence-specific DNA binding"/>
    <property type="evidence" value="ECO:0007669"/>
    <property type="project" value="TreeGrafter"/>
</dbReference>
<keyword evidence="2 3" id="KW-0238">DNA-binding</keyword>
<dbReference type="SMART" id="SM00389">
    <property type="entry name" value="HOX"/>
    <property type="match status" value="1"/>
</dbReference>
<evidence type="ECO:0000256" key="1">
    <source>
        <dbReference type="ARBA" id="ARBA00004123"/>
    </source>
</evidence>
<dbReference type="PANTHER" id="PTHR24329">
    <property type="entry name" value="HOMEOBOX PROTEIN ARISTALESS"/>
    <property type="match status" value="1"/>
</dbReference>
<feature type="region of interest" description="Disordered" evidence="4">
    <location>
        <begin position="1"/>
        <end position="25"/>
    </location>
</feature>
<sequence length="131" mass="15355">MESAVKHKQTDQQPDRTPIDEGKKCNLDNADQQIKFSIRNILQLPSEAQGEDEHPDPRVHENHKSALKGKRKRTTFSTRQLQELEKAFRKMHYPDVFLREKLACKIKLPESRIQVRQRGIESRILEKQKGT</sequence>
<keyword evidence="2 3" id="KW-0539">Nucleus</keyword>
<dbReference type="STRING" id="6573.A0A210R1D0"/>
<gene>
    <name evidence="6" type="ORF">KP79_PYT25366</name>
</gene>
<organism evidence="6 7">
    <name type="scientific">Mizuhopecten yessoensis</name>
    <name type="common">Japanese scallop</name>
    <name type="synonym">Patinopecten yessoensis</name>
    <dbReference type="NCBI Taxonomy" id="6573"/>
    <lineage>
        <taxon>Eukaryota</taxon>
        <taxon>Metazoa</taxon>
        <taxon>Spiralia</taxon>
        <taxon>Lophotrochozoa</taxon>
        <taxon>Mollusca</taxon>
        <taxon>Bivalvia</taxon>
        <taxon>Autobranchia</taxon>
        <taxon>Pteriomorphia</taxon>
        <taxon>Pectinida</taxon>
        <taxon>Pectinoidea</taxon>
        <taxon>Pectinidae</taxon>
        <taxon>Mizuhopecten</taxon>
    </lineage>
</organism>
<feature type="DNA-binding region" description="Homeobox" evidence="2">
    <location>
        <begin position="69"/>
        <end position="116"/>
    </location>
</feature>
<dbReference type="GO" id="GO:0005634">
    <property type="term" value="C:nucleus"/>
    <property type="evidence" value="ECO:0007669"/>
    <property type="project" value="UniProtKB-SubCell"/>
</dbReference>
<dbReference type="GO" id="GO:0000981">
    <property type="term" value="F:DNA-binding transcription factor activity, RNA polymerase II-specific"/>
    <property type="evidence" value="ECO:0007669"/>
    <property type="project" value="TreeGrafter"/>
</dbReference>
<dbReference type="InterPro" id="IPR001356">
    <property type="entry name" value="HD"/>
</dbReference>
<feature type="region of interest" description="Disordered" evidence="4">
    <location>
        <begin position="43"/>
        <end position="75"/>
    </location>
</feature>
<proteinExistence type="predicted"/>
<evidence type="ECO:0000256" key="3">
    <source>
        <dbReference type="RuleBase" id="RU000682"/>
    </source>
</evidence>
<feature type="compositionally biased region" description="Basic and acidic residues" evidence="4">
    <location>
        <begin position="51"/>
        <end position="64"/>
    </location>
</feature>
<dbReference type="EMBL" id="NEDP02000890">
    <property type="protein sequence ID" value="OWF54767.1"/>
    <property type="molecule type" value="Genomic_DNA"/>
</dbReference>
<dbReference type="CDD" id="cd00086">
    <property type="entry name" value="homeodomain"/>
    <property type="match status" value="1"/>
</dbReference>
<comment type="subcellular location">
    <subcellularLocation>
        <location evidence="1 2 3">Nucleus</location>
    </subcellularLocation>
</comment>
<comment type="caution">
    <text evidence="6">The sequence shown here is derived from an EMBL/GenBank/DDBJ whole genome shotgun (WGS) entry which is preliminary data.</text>
</comment>
<dbReference type="Pfam" id="PF00046">
    <property type="entry name" value="Homeodomain"/>
    <property type="match status" value="1"/>
</dbReference>
<dbReference type="Proteomes" id="UP000242188">
    <property type="component" value="Unassembled WGS sequence"/>
</dbReference>
<feature type="compositionally biased region" description="Basic residues" evidence="4">
    <location>
        <begin position="65"/>
        <end position="74"/>
    </location>
</feature>
<reference evidence="6 7" key="1">
    <citation type="journal article" date="2017" name="Nat. Ecol. Evol.">
        <title>Scallop genome provides insights into evolution of bilaterian karyotype and development.</title>
        <authorList>
            <person name="Wang S."/>
            <person name="Zhang J."/>
            <person name="Jiao W."/>
            <person name="Li J."/>
            <person name="Xun X."/>
            <person name="Sun Y."/>
            <person name="Guo X."/>
            <person name="Huan P."/>
            <person name="Dong B."/>
            <person name="Zhang L."/>
            <person name="Hu X."/>
            <person name="Sun X."/>
            <person name="Wang J."/>
            <person name="Zhao C."/>
            <person name="Wang Y."/>
            <person name="Wang D."/>
            <person name="Huang X."/>
            <person name="Wang R."/>
            <person name="Lv J."/>
            <person name="Li Y."/>
            <person name="Zhang Z."/>
            <person name="Liu B."/>
            <person name="Lu W."/>
            <person name="Hui Y."/>
            <person name="Liang J."/>
            <person name="Zhou Z."/>
            <person name="Hou R."/>
            <person name="Li X."/>
            <person name="Liu Y."/>
            <person name="Li H."/>
            <person name="Ning X."/>
            <person name="Lin Y."/>
            <person name="Zhao L."/>
            <person name="Xing Q."/>
            <person name="Dou J."/>
            <person name="Li Y."/>
            <person name="Mao J."/>
            <person name="Guo H."/>
            <person name="Dou H."/>
            <person name="Li T."/>
            <person name="Mu C."/>
            <person name="Jiang W."/>
            <person name="Fu Q."/>
            <person name="Fu X."/>
            <person name="Miao Y."/>
            <person name="Liu J."/>
            <person name="Yu Q."/>
            <person name="Li R."/>
            <person name="Liao H."/>
            <person name="Li X."/>
            <person name="Kong Y."/>
            <person name="Jiang Z."/>
            <person name="Chourrout D."/>
            <person name="Li R."/>
            <person name="Bao Z."/>
        </authorList>
    </citation>
    <scope>NUCLEOTIDE SEQUENCE [LARGE SCALE GENOMIC DNA]</scope>
    <source>
        <strain evidence="6 7">PY_sf001</strain>
    </source>
</reference>
<name>A0A210R1D0_MIZYE</name>
<evidence type="ECO:0000256" key="2">
    <source>
        <dbReference type="PROSITE-ProRule" id="PRU00108"/>
    </source>
</evidence>
<evidence type="ECO:0000256" key="4">
    <source>
        <dbReference type="SAM" id="MobiDB-lite"/>
    </source>
</evidence>
<dbReference type="OrthoDB" id="6159439at2759"/>
<protein>
    <submittedName>
        <fullName evidence="6">Retinal homeobox protein Rx1</fullName>
    </submittedName>
</protein>
<dbReference type="SUPFAM" id="SSF46689">
    <property type="entry name" value="Homeodomain-like"/>
    <property type="match status" value="1"/>
</dbReference>